<sequence length="367" mass="41914">MLTIKFNTLAQRICYEEVKLIYMADHTQFTLSHFSVFLRRIVSNEKKLYQATIVYSIAISLLILIVPVAIQTVINTVANSAQDLSLLILVAGVLLLLVIAALFYALQIYVMELFQRRFFARTVAEIVTSISNIAGDVENSIKSNGLVERYFEIMFVQQSVPNLIVGGVSLLLRMIVGLLVVSFYHPFLFMFSIIFATSCLIIWRLCHRDMYNGAYSVSLEKYNMANALERLVDKEFPFETDARKDISLVNIDRLNNDYISARKEYFRTYLRQNLGFLLVYVLANGGLLALGGWLVLQEQLSLGQLVAAELILSTIFASLPWLGYYLKLYYELCVSARKLDDLIRHPAKLLNDKEEKNDGDFSSFHFL</sequence>
<keyword evidence="2 5" id="KW-0812">Transmembrane</keyword>
<evidence type="ECO:0000259" key="6">
    <source>
        <dbReference type="PROSITE" id="PS50929"/>
    </source>
</evidence>
<evidence type="ECO:0000256" key="2">
    <source>
        <dbReference type="ARBA" id="ARBA00022692"/>
    </source>
</evidence>
<dbReference type="InterPro" id="IPR036640">
    <property type="entry name" value="ABC1_TM_sf"/>
</dbReference>
<dbReference type="PANTHER" id="PTHR43394:SF4">
    <property type="entry name" value="TOXIN SECRETION ABC TRANSPORTER ATP-BINDING PROTEIN"/>
    <property type="match status" value="1"/>
</dbReference>
<evidence type="ECO:0000256" key="5">
    <source>
        <dbReference type="SAM" id="Phobius"/>
    </source>
</evidence>
<feature type="transmembrane region" description="Helical" evidence="5">
    <location>
        <begin position="302"/>
        <end position="322"/>
    </location>
</feature>
<evidence type="ECO:0000256" key="1">
    <source>
        <dbReference type="ARBA" id="ARBA00004651"/>
    </source>
</evidence>
<dbReference type="EMBL" id="JACHXI010000021">
    <property type="protein sequence ID" value="MBB3104902.1"/>
    <property type="molecule type" value="Genomic_DNA"/>
</dbReference>
<keyword evidence="3 5" id="KW-1133">Transmembrane helix</keyword>
<feature type="domain" description="ABC transmembrane type-1" evidence="6">
    <location>
        <begin position="51"/>
        <end position="331"/>
    </location>
</feature>
<feature type="transmembrane region" description="Helical" evidence="5">
    <location>
        <begin position="187"/>
        <end position="206"/>
    </location>
</feature>
<reference evidence="7 8" key="1">
    <citation type="submission" date="2020-08" db="EMBL/GenBank/DDBJ databases">
        <title>Genomic Encyclopedia of Type Strains, Phase III (KMG-III): the genomes of soil and plant-associated and newly described type strains.</title>
        <authorList>
            <person name="Whitman W."/>
        </authorList>
    </citation>
    <scope>NUCLEOTIDE SEQUENCE [LARGE SCALE GENOMIC DNA]</scope>
    <source>
        <strain evidence="7 8">CECT 4462</strain>
    </source>
</reference>
<keyword evidence="8" id="KW-1185">Reference proteome</keyword>
<dbReference type="InterPro" id="IPR039421">
    <property type="entry name" value="Type_1_exporter"/>
</dbReference>
<feature type="transmembrane region" description="Helical" evidence="5">
    <location>
        <begin position="86"/>
        <end position="111"/>
    </location>
</feature>
<name>A0A839T656_AZOMA</name>
<accession>A0A839T656</accession>
<comment type="subcellular location">
    <subcellularLocation>
        <location evidence="1">Cell membrane</location>
        <topology evidence="1">Multi-pass membrane protein</topology>
    </subcellularLocation>
</comment>
<dbReference type="AlphaFoldDB" id="A0A839T656"/>
<dbReference type="Proteomes" id="UP000549250">
    <property type="component" value="Unassembled WGS sequence"/>
</dbReference>
<organism evidence="7 8">
    <name type="scientific">Azomonas macrocytogenes</name>
    <name type="common">Azotobacter macrocytogenes</name>
    <dbReference type="NCBI Taxonomy" id="69962"/>
    <lineage>
        <taxon>Bacteria</taxon>
        <taxon>Pseudomonadati</taxon>
        <taxon>Pseudomonadota</taxon>
        <taxon>Gammaproteobacteria</taxon>
        <taxon>Pseudomonadales</taxon>
        <taxon>Pseudomonadaceae</taxon>
        <taxon>Azomonas</taxon>
    </lineage>
</organism>
<dbReference type="PROSITE" id="PS50929">
    <property type="entry name" value="ABC_TM1F"/>
    <property type="match status" value="1"/>
</dbReference>
<dbReference type="SUPFAM" id="SSF90123">
    <property type="entry name" value="ABC transporter transmembrane region"/>
    <property type="match status" value="1"/>
</dbReference>
<proteinExistence type="predicted"/>
<evidence type="ECO:0000313" key="7">
    <source>
        <dbReference type="EMBL" id="MBB3104902.1"/>
    </source>
</evidence>
<dbReference type="InterPro" id="IPR011527">
    <property type="entry name" value="ABC1_TM_dom"/>
</dbReference>
<feature type="transmembrane region" description="Helical" evidence="5">
    <location>
        <begin position="274"/>
        <end position="296"/>
    </location>
</feature>
<dbReference type="GO" id="GO:0005524">
    <property type="term" value="F:ATP binding"/>
    <property type="evidence" value="ECO:0007669"/>
    <property type="project" value="InterPro"/>
</dbReference>
<comment type="caution">
    <text evidence="7">The sequence shown here is derived from an EMBL/GenBank/DDBJ whole genome shotgun (WGS) entry which is preliminary data.</text>
</comment>
<dbReference type="GO" id="GO:0005886">
    <property type="term" value="C:plasma membrane"/>
    <property type="evidence" value="ECO:0007669"/>
    <property type="project" value="UniProtKB-SubCell"/>
</dbReference>
<feature type="transmembrane region" description="Helical" evidence="5">
    <location>
        <begin position="48"/>
        <end position="74"/>
    </location>
</feature>
<gene>
    <name evidence="7" type="ORF">FHR87_003330</name>
</gene>
<keyword evidence="4 5" id="KW-0472">Membrane</keyword>
<evidence type="ECO:0000256" key="4">
    <source>
        <dbReference type="ARBA" id="ARBA00023136"/>
    </source>
</evidence>
<evidence type="ECO:0000313" key="8">
    <source>
        <dbReference type="Proteomes" id="UP000549250"/>
    </source>
</evidence>
<dbReference type="PANTHER" id="PTHR43394">
    <property type="entry name" value="ATP-DEPENDENT PERMEASE MDL1, MITOCHONDRIAL"/>
    <property type="match status" value="1"/>
</dbReference>
<evidence type="ECO:0000256" key="3">
    <source>
        <dbReference type="ARBA" id="ARBA00022989"/>
    </source>
</evidence>
<feature type="transmembrane region" description="Helical" evidence="5">
    <location>
        <begin position="163"/>
        <end position="181"/>
    </location>
</feature>
<dbReference type="RefSeq" id="WP_183167760.1">
    <property type="nucleotide sequence ID" value="NZ_JACHXI010000021.1"/>
</dbReference>
<dbReference type="GO" id="GO:0015421">
    <property type="term" value="F:ABC-type oligopeptide transporter activity"/>
    <property type="evidence" value="ECO:0007669"/>
    <property type="project" value="TreeGrafter"/>
</dbReference>
<dbReference type="Gene3D" id="1.20.1560.10">
    <property type="entry name" value="ABC transporter type 1, transmembrane domain"/>
    <property type="match status" value="2"/>
</dbReference>
<protein>
    <submittedName>
        <fullName evidence="7">ABC-type bacteriocin/lantibiotic exporter with double-glycine peptidase domain</fullName>
    </submittedName>
</protein>